<dbReference type="Proteomes" id="UP000192934">
    <property type="component" value="Chromosome I"/>
</dbReference>
<accession>A0A1X7G9A4</accession>
<sequence length="272" mass="30162">MRRLLLLLATLLLATPAIAEPVAKPIVIGEAYALASKALGGERTVNVWTPPSYAKGEQRYPVLYLIDGGMAQDFHHISGLAQLGAISWLTQEFIVVGVETVDRRRELAFPVERDAKLRAEYPTAGSSDLFRRYLIDEVKPMVEARYRTSGEDVLIGESLAGLFIVETLLKTPDAFDTYIAMDPSLWWDDGRLTDEAAGLLAAHPAKGKPRVWISIGKETLQQPRFADRLAAALRARGTALELHWEPRPALSHATIYHPTAWDALQALFPRPE</sequence>
<keyword evidence="1" id="KW-0732">Signal</keyword>
<dbReference type="InterPro" id="IPR050583">
    <property type="entry name" value="Mycobacterial_A85_antigen"/>
</dbReference>
<reference evidence="3" key="1">
    <citation type="submission" date="2017-04" db="EMBL/GenBank/DDBJ databases">
        <authorList>
            <person name="Varghese N."/>
            <person name="Submissions S."/>
        </authorList>
    </citation>
    <scope>NUCLEOTIDE SEQUENCE [LARGE SCALE GENOMIC DNA]</scope>
    <source>
        <strain evidence="3">Dd16</strain>
    </source>
</reference>
<dbReference type="InterPro" id="IPR029058">
    <property type="entry name" value="AB_hydrolase_fold"/>
</dbReference>
<dbReference type="PANTHER" id="PTHR48098">
    <property type="entry name" value="ENTEROCHELIN ESTERASE-RELATED"/>
    <property type="match status" value="1"/>
</dbReference>
<dbReference type="Pfam" id="PF00756">
    <property type="entry name" value="Esterase"/>
    <property type="match status" value="1"/>
</dbReference>
<dbReference type="InterPro" id="IPR000801">
    <property type="entry name" value="Esterase-like"/>
</dbReference>
<keyword evidence="3" id="KW-1185">Reference proteome</keyword>
<evidence type="ECO:0000256" key="1">
    <source>
        <dbReference type="SAM" id="SignalP"/>
    </source>
</evidence>
<dbReference type="RefSeq" id="WP_085218112.1">
    <property type="nucleotide sequence ID" value="NZ_LT840185.1"/>
</dbReference>
<dbReference type="STRING" id="941907.SAMN06295910_1371"/>
<feature type="chain" id="PRO_5011987579" description="Alpha/beta hydrolase" evidence="1">
    <location>
        <begin position="20"/>
        <end position="272"/>
    </location>
</feature>
<proteinExistence type="predicted"/>
<dbReference type="OrthoDB" id="5523653at2"/>
<dbReference type="Gene3D" id="3.40.50.1820">
    <property type="entry name" value="alpha/beta hydrolase"/>
    <property type="match status" value="1"/>
</dbReference>
<evidence type="ECO:0000313" key="3">
    <source>
        <dbReference type="Proteomes" id="UP000192934"/>
    </source>
</evidence>
<organism evidence="2 3">
    <name type="scientific">Allosphingosinicella indica</name>
    <dbReference type="NCBI Taxonomy" id="941907"/>
    <lineage>
        <taxon>Bacteria</taxon>
        <taxon>Pseudomonadati</taxon>
        <taxon>Pseudomonadota</taxon>
        <taxon>Alphaproteobacteria</taxon>
        <taxon>Sphingomonadales</taxon>
        <taxon>Sphingomonadaceae</taxon>
        <taxon>Allosphingosinicella</taxon>
    </lineage>
</organism>
<dbReference type="SUPFAM" id="SSF53474">
    <property type="entry name" value="alpha/beta-Hydrolases"/>
    <property type="match status" value="1"/>
</dbReference>
<gene>
    <name evidence="2" type="ORF">SAMN06295910_1371</name>
</gene>
<protein>
    <recommendedName>
        <fullName evidence="4">Alpha/beta hydrolase</fullName>
    </recommendedName>
</protein>
<evidence type="ECO:0008006" key="4">
    <source>
        <dbReference type="Google" id="ProtNLM"/>
    </source>
</evidence>
<evidence type="ECO:0000313" key="2">
    <source>
        <dbReference type="EMBL" id="SMF66169.1"/>
    </source>
</evidence>
<name>A0A1X7G9A4_9SPHN</name>
<dbReference type="AlphaFoldDB" id="A0A1X7G9A4"/>
<dbReference type="PANTHER" id="PTHR48098:SF6">
    <property type="entry name" value="FERRI-BACILLIBACTIN ESTERASE BESA"/>
    <property type="match status" value="1"/>
</dbReference>
<feature type="signal peptide" evidence="1">
    <location>
        <begin position="1"/>
        <end position="19"/>
    </location>
</feature>
<dbReference type="EMBL" id="LT840185">
    <property type="protein sequence ID" value="SMF66169.1"/>
    <property type="molecule type" value="Genomic_DNA"/>
</dbReference>